<dbReference type="STRING" id="665467.SAMN02982931_03459"/>
<evidence type="ECO:0000313" key="3">
    <source>
        <dbReference type="Proteomes" id="UP000199071"/>
    </source>
</evidence>
<organism evidence="2 3">
    <name type="scientific">Bauldia litoralis</name>
    <dbReference type="NCBI Taxonomy" id="665467"/>
    <lineage>
        <taxon>Bacteria</taxon>
        <taxon>Pseudomonadati</taxon>
        <taxon>Pseudomonadota</taxon>
        <taxon>Alphaproteobacteria</taxon>
        <taxon>Hyphomicrobiales</taxon>
        <taxon>Kaistiaceae</taxon>
        <taxon>Bauldia</taxon>
    </lineage>
</organism>
<reference evidence="2 3" key="1">
    <citation type="submission" date="2016-10" db="EMBL/GenBank/DDBJ databases">
        <authorList>
            <person name="de Groot N.N."/>
        </authorList>
    </citation>
    <scope>NUCLEOTIDE SEQUENCE [LARGE SCALE GENOMIC DNA]</scope>
    <source>
        <strain evidence="2 3">ATCC 35022</strain>
    </source>
</reference>
<dbReference type="InterPro" id="IPR018725">
    <property type="entry name" value="DUF2259_secreted"/>
</dbReference>
<sequence length="244" mass="26304">MMPLPKALLVLLALILTPATALAADNAESAMLGFSPDGRYVAFEQYGVQDGSGFPYSAIYLIDTATDQWVSGTPISVTREDETATLAATRAEAQARALPFLTARQIGVDGATLVSNPLTETSADPHFVSFQPFHFGLPSSQPDYRLHLAEYPLPAPDCPDLELGKPFQGFRLTLTTPDGATRTLASDTQIPKSRRCPFNYAISEVVLFHPPAGEPVIVVLVSVFSFGFEGFDRRFLAVTGHLDG</sequence>
<keyword evidence="3" id="KW-1185">Reference proteome</keyword>
<accession>A0A1G6DIM3</accession>
<evidence type="ECO:0000313" key="2">
    <source>
        <dbReference type="EMBL" id="SDB45047.1"/>
    </source>
</evidence>
<dbReference type="Proteomes" id="UP000199071">
    <property type="component" value="Unassembled WGS sequence"/>
</dbReference>
<dbReference type="Pfam" id="PF10016">
    <property type="entry name" value="DUF2259"/>
    <property type="match status" value="1"/>
</dbReference>
<evidence type="ECO:0000256" key="1">
    <source>
        <dbReference type="SAM" id="SignalP"/>
    </source>
</evidence>
<dbReference type="EMBL" id="FMXQ01000007">
    <property type="protein sequence ID" value="SDB45047.1"/>
    <property type="molecule type" value="Genomic_DNA"/>
</dbReference>
<gene>
    <name evidence="2" type="ORF">SAMN02982931_03459</name>
</gene>
<keyword evidence="1" id="KW-0732">Signal</keyword>
<dbReference type="AlphaFoldDB" id="A0A1G6DIM3"/>
<protein>
    <submittedName>
        <fullName evidence="2">Predicted secreted protein</fullName>
    </submittedName>
</protein>
<feature type="chain" id="PRO_5011608548" evidence="1">
    <location>
        <begin position="24"/>
        <end position="244"/>
    </location>
</feature>
<name>A0A1G6DIM3_9HYPH</name>
<proteinExistence type="predicted"/>
<feature type="signal peptide" evidence="1">
    <location>
        <begin position="1"/>
        <end position="23"/>
    </location>
</feature>